<sequence length="347" mass="37785">MALPDASTPLNPYHNNYNSIITCDIISIVLCVSLTGLRLYVRRSIVRKLDWDDLLLVAGVCFFTARCIVDILGFVAFRDQGFANGSDRALLMGSLTIPLHCTNAILIRGAYTFFYLRIIPSTLGFRFQRITILVAYSIFVAALATYGLVGVFKCGSPANLTHVLTAHCLKASTQGVLYNITYAVDICLDWTLFLTGAFVVRRTVHSKRTKMSVIPVLSLGCVASSVAIVIPILNKLRGTAIGGLEDLRVPIVVDILVTCEALLAIVCFCLIALKPLFQEKIAPFLIKASQTTSLTLPTLPTISELPAPIDSPFQASHIQPTSGFGHENTQHSDLKPAMRLDSAIETV</sequence>
<keyword evidence="9" id="KW-1185">Reference proteome</keyword>
<reference evidence="8" key="1">
    <citation type="journal article" date="2020" name="Stud. Mycol.">
        <title>101 Dothideomycetes genomes: a test case for predicting lifestyles and emergence of pathogens.</title>
        <authorList>
            <person name="Haridas S."/>
            <person name="Albert R."/>
            <person name="Binder M."/>
            <person name="Bloem J."/>
            <person name="Labutti K."/>
            <person name="Salamov A."/>
            <person name="Andreopoulos B."/>
            <person name="Baker S."/>
            <person name="Barry K."/>
            <person name="Bills G."/>
            <person name="Bluhm B."/>
            <person name="Cannon C."/>
            <person name="Castanera R."/>
            <person name="Culley D."/>
            <person name="Daum C."/>
            <person name="Ezra D."/>
            <person name="Gonzalez J."/>
            <person name="Henrissat B."/>
            <person name="Kuo A."/>
            <person name="Liang C."/>
            <person name="Lipzen A."/>
            <person name="Lutzoni F."/>
            <person name="Magnuson J."/>
            <person name="Mondo S."/>
            <person name="Nolan M."/>
            <person name="Ohm R."/>
            <person name="Pangilinan J."/>
            <person name="Park H.-J."/>
            <person name="Ramirez L."/>
            <person name="Alfaro M."/>
            <person name="Sun H."/>
            <person name="Tritt A."/>
            <person name="Yoshinaga Y."/>
            <person name="Zwiers L.-H."/>
            <person name="Turgeon B."/>
            <person name="Goodwin S."/>
            <person name="Spatafora J."/>
            <person name="Crous P."/>
            <person name="Grigoriev I."/>
        </authorList>
    </citation>
    <scope>NUCLEOTIDE SEQUENCE</scope>
    <source>
        <strain evidence="8">CBS 260.36</strain>
    </source>
</reference>
<accession>A0A9P4MJV6</accession>
<dbReference type="Proteomes" id="UP000799439">
    <property type="component" value="Unassembled WGS sequence"/>
</dbReference>
<evidence type="ECO:0000256" key="2">
    <source>
        <dbReference type="ARBA" id="ARBA00022692"/>
    </source>
</evidence>
<organism evidence="8 9">
    <name type="scientific">Myriangium duriaei CBS 260.36</name>
    <dbReference type="NCBI Taxonomy" id="1168546"/>
    <lineage>
        <taxon>Eukaryota</taxon>
        <taxon>Fungi</taxon>
        <taxon>Dikarya</taxon>
        <taxon>Ascomycota</taxon>
        <taxon>Pezizomycotina</taxon>
        <taxon>Dothideomycetes</taxon>
        <taxon>Dothideomycetidae</taxon>
        <taxon>Myriangiales</taxon>
        <taxon>Myriangiaceae</taxon>
        <taxon>Myriangium</taxon>
    </lineage>
</organism>
<feature type="transmembrane region" description="Helical" evidence="6">
    <location>
        <begin position="180"/>
        <end position="200"/>
    </location>
</feature>
<keyword evidence="3 6" id="KW-1133">Transmembrane helix</keyword>
<evidence type="ECO:0000256" key="5">
    <source>
        <dbReference type="ARBA" id="ARBA00038359"/>
    </source>
</evidence>
<name>A0A9P4MJV6_9PEZI</name>
<evidence type="ECO:0000313" key="8">
    <source>
        <dbReference type="EMBL" id="KAF2150176.1"/>
    </source>
</evidence>
<dbReference type="AlphaFoldDB" id="A0A9P4MJV6"/>
<evidence type="ECO:0000256" key="1">
    <source>
        <dbReference type="ARBA" id="ARBA00004141"/>
    </source>
</evidence>
<feature type="transmembrane region" description="Helical" evidence="6">
    <location>
        <begin position="97"/>
        <end position="118"/>
    </location>
</feature>
<comment type="subcellular location">
    <subcellularLocation>
        <location evidence="1">Membrane</location>
        <topology evidence="1">Multi-pass membrane protein</topology>
    </subcellularLocation>
</comment>
<feature type="transmembrane region" description="Helical" evidence="6">
    <location>
        <begin position="19"/>
        <end position="41"/>
    </location>
</feature>
<dbReference type="InterPro" id="IPR049326">
    <property type="entry name" value="Rhodopsin_dom_fungi"/>
</dbReference>
<feature type="domain" description="Rhodopsin" evidence="7">
    <location>
        <begin position="37"/>
        <end position="278"/>
    </location>
</feature>
<dbReference type="OrthoDB" id="3897607at2759"/>
<dbReference type="PANTHER" id="PTHR33048">
    <property type="entry name" value="PTH11-LIKE INTEGRAL MEMBRANE PROTEIN (AFU_ORTHOLOGUE AFUA_5G11245)"/>
    <property type="match status" value="1"/>
</dbReference>
<evidence type="ECO:0000256" key="4">
    <source>
        <dbReference type="ARBA" id="ARBA00023136"/>
    </source>
</evidence>
<evidence type="ECO:0000256" key="3">
    <source>
        <dbReference type="ARBA" id="ARBA00022989"/>
    </source>
</evidence>
<feature type="transmembrane region" description="Helical" evidence="6">
    <location>
        <begin position="130"/>
        <end position="152"/>
    </location>
</feature>
<gene>
    <name evidence="8" type="ORF">K461DRAFT_300604</name>
</gene>
<keyword evidence="4 6" id="KW-0472">Membrane</keyword>
<dbReference type="GO" id="GO:0016020">
    <property type="term" value="C:membrane"/>
    <property type="evidence" value="ECO:0007669"/>
    <property type="project" value="UniProtKB-SubCell"/>
</dbReference>
<feature type="transmembrane region" description="Helical" evidence="6">
    <location>
        <begin position="212"/>
        <end position="233"/>
    </location>
</feature>
<dbReference type="EMBL" id="ML996090">
    <property type="protein sequence ID" value="KAF2150176.1"/>
    <property type="molecule type" value="Genomic_DNA"/>
</dbReference>
<evidence type="ECO:0000313" key="9">
    <source>
        <dbReference type="Proteomes" id="UP000799439"/>
    </source>
</evidence>
<comment type="similarity">
    <text evidence="5">Belongs to the SAT4 family.</text>
</comment>
<proteinExistence type="inferred from homology"/>
<dbReference type="InterPro" id="IPR052337">
    <property type="entry name" value="SAT4-like"/>
</dbReference>
<comment type="caution">
    <text evidence="8">The sequence shown here is derived from an EMBL/GenBank/DDBJ whole genome shotgun (WGS) entry which is preliminary data.</text>
</comment>
<feature type="transmembrane region" description="Helical" evidence="6">
    <location>
        <begin position="53"/>
        <end position="77"/>
    </location>
</feature>
<evidence type="ECO:0000259" key="7">
    <source>
        <dbReference type="Pfam" id="PF20684"/>
    </source>
</evidence>
<protein>
    <recommendedName>
        <fullName evidence="7">Rhodopsin domain-containing protein</fullName>
    </recommendedName>
</protein>
<evidence type="ECO:0000256" key="6">
    <source>
        <dbReference type="SAM" id="Phobius"/>
    </source>
</evidence>
<keyword evidence="2 6" id="KW-0812">Transmembrane</keyword>
<feature type="transmembrane region" description="Helical" evidence="6">
    <location>
        <begin position="253"/>
        <end position="273"/>
    </location>
</feature>
<dbReference type="Pfam" id="PF20684">
    <property type="entry name" value="Fung_rhodopsin"/>
    <property type="match status" value="1"/>
</dbReference>
<dbReference type="PANTHER" id="PTHR33048:SF47">
    <property type="entry name" value="INTEGRAL MEMBRANE PROTEIN-RELATED"/>
    <property type="match status" value="1"/>
</dbReference>